<reference evidence="2 3" key="1">
    <citation type="submission" date="2019-03" db="EMBL/GenBank/DDBJ databases">
        <authorList>
            <person name="Gonzalez-Pimentel J.L."/>
        </authorList>
    </citation>
    <scope>NUCLEOTIDE SEQUENCE [LARGE SCALE GENOMIC DNA]</scope>
    <source>
        <strain evidence="2 3">JCM 31289</strain>
    </source>
</reference>
<evidence type="ECO:0000313" key="3">
    <source>
        <dbReference type="Proteomes" id="UP000297948"/>
    </source>
</evidence>
<name>A0A4Z0FZD1_9ACTN</name>
<evidence type="ECO:0000256" key="1">
    <source>
        <dbReference type="SAM" id="MobiDB-lite"/>
    </source>
</evidence>
<sequence>MTDTGQVPGEGLPESAGGHPVLPPHSAYPYADPQSVPHQGHEAQETAGYEDDMLLMPGSQGAWMDQQQPYPQQGSYPQPDPYQQHQYDQRQHQYDQQGGYEQQPAAEPLPHGAPQAGTYQPGPLDQPAAQT</sequence>
<comment type="caution">
    <text evidence="2">The sequence shown here is derived from an EMBL/GenBank/DDBJ whole genome shotgun (WGS) entry which is preliminary data.</text>
</comment>
<evidence type="ECO:0000313" key="2">
    <source>
        <dbReference type="EMBL" id="TGA87078.1"/>
    </source>
</evidence>
<evidence type="ECO:0008006" key="4">
    <source>
        <dbReference type="Google" id="ProtNLM"/>
    </source>
</evidence>
<feature type="compositionally biased region" description="Low complexity" evidence="1">
    <location>
        <begin position="66"/>
        <end position="86"/>
    </location>
</feature>
<dbReference type="Proteomes" id="UP000297948">
    <property type="component" value="Unassembled WGS sequence"/>
</dbReference>
<gene>
    <name evidence="2" type="ORF">E4099_30140</name>
</gene>
<dbReference type="EMBL" id="SRID01000513">
    <property type="protein sequence ID" value="TGA87078.1"/>
    <property type="molecule type" value="Genomic_DNA"/>
</dbReference>
<organism evidence="2 3">
    <name type="scientific">Streptomyces palmae</name>
    <dbReference type="NCBI Taxonomy" id="1701085"/>
    <lineage>
        <taxon>Bacteria</taxon>
        <taxon>Bacillati</taxon>
        <taxon>Actinomycetota</taxon>
        <taxon>Actinomycetes</taxon>
        <taxon>Kitasatosporales</taxon>
        <taxon>Streptomycetaceae</taxon>
        <taxon>Streptomyces</taxon>
    </lineage>
</organism>
<feature type="region of interest" description="Disordered" evidence="1">
    <location>
        <begin position="1"/>
        <end position="131"/>
    </location>
</feature>
<dbReference type="AlphaFoldDB" id="A0A4Z0FZD1"/>
<accession>A0A4Z0FZD1</accession>
<proteinExistence type="predicted"/>
<feature type="non-terminal residue" evidence="2">
    <location>
        <position position="131"/>
    </location>
</feature>
<protein>
    <recommendedName>
        <fullName evidence="4">5,6-dimethylbenzimidazole synthase</fullName>
    </recommendedName>
</protein>
<keyword evidence="3" id="KW-1185">Reference proteome</keyword>